<dbReference type="GO" id="GO:0003676">
    <property type="term" value="F:nucleic acid binding"/>
    <property type="evidence" value="ECO:0007669"/>
    <property type="project" value="InterPro"/>
</dbReference>
<dbReference type="GO" id="GO:0008168">
    <property type="term" value="F:methyltransferase activity"/>
    <property type="evidence" value="ECO:0007669"/>
    <property type="project" value="UniProtKB-KW"/>
</dbReference>
<organism evidence="2 3">
    <name type="scientific">Acromyrmex insinuator</name>
    <dbReference type="NCBI Taxonomy" id="230686"/>
    <lineage>
        <taxon>Eukaryota</taxon>
        <taxon>Metazoa</taxon>
        <taxon>Ecdysozoa</taxon>
        <taxon>Arthropoda</taxon>
        <taxon>Hexapoda</taxon>
        <taxon>Insecta</taxon>
        <taxon>Pterygota</taxon>
        <taxon>Neoptera</taxon>
        <taxon>Endopterygota</taxon>
        <taxon>Hymenoptera</taxon>
        <taxon>Apocrita</taxon>
        <taxon>Aculeata</taxon>
        <taxon>Formicoidea</taxon>
        <taxon>Formicidae</taxon>
        <taxon>Myrmicinae</taxon>
        <taxon>Acromyrmex</taxon>
    </lineage>
</organism>
<reference evidence="2" key="1">
    <citation type="submission" date="2020-02" db="EMBL/GenBank/DDBJ databases">
        <title>Relaxed selection underlies rapid genomic changes in the transitions from sociality to social parasitism in ants.</title>
        <authorList>
            <person name="Bi X."/>
        </authorList>
    </citation>
    <scope>NUCLEOTIDE SEQUENCE</scope>
    <source>
        <strain evidence="2">BGI-DK2013a</strain>
        <tissue evidence="2">Whole body</tissue>
    </source>
</reference>
<evidence type="ECO:0000313" key="3">
    <source>
        <dbReference type="Proteomes" id="UP000667349"/>
    </source>
</evidence>
<evidence type="ECO:0000313" key="2">
    <source>
        <dbReference type="EMBL" id="KAG5312579.1"/>
    </source>
</evidence>
<feature type="non-terminal residue" evidence="2">
    <location>
        <position position="206"/>
    </location>
</feature>
<dbReference type="Pfam" id="PF17906">
    <property type="entry name" value="HTH_48"/>
    <property type="match status" value="1"/>
</dbReference>
<keyword evidence="2" id="KW-0489">Methyltransferase</keyword>
<dbReference type="InterPro" id="IPR036397">
    <property type="entry name" value="RNaseH_sf"/>
</dbReference>
<dbReference type="PANTHER" id="PTHR46060">
    <property type="entry name" value="MARINER MOS1 TRANSPOSASE-LIKE PROTEIN"/>
    <property type="match status" value="1"/>
</dbReference>
<dbReference type="InterPro" id="IPR052709">
    <property type="entry name" value="Transposase-MT_Hybrid"/>
</dbReference>
<evidence type="ECO:0000259" key="1">
    <source>
        <dbReference type="Pfam" id="PF17906"/>
    </source>
</evidence>
<comment type="caution">
    <text evidence="2">The sequence shown here is derived from an EMBL/GenBank/DDBJ whole genome shotgun (WGS) entry which is preliminary data.</text>
</comment>
<dbReference type="InterPro" id="IPR041426">
    <property type="entry name" value="Mos1_HTH"/>
</dbReference>
<dbReference type="AlphaFoldDB" id="A0A836F5D2"/>
<dbReference type="Gene3D" id="1.10.10.1450">
    <property type="match status" value="1"/>
</dbReference>
<keyword evidence="2" id="KW-0808">Transferase</keyword>
<dbReference type="Proteomes" id="UP000667349">
    <property type="component" value="Unassembled WGS sequence"/>
</dbReference>
<dbReference type="PANTHER" id="PTHR46060:SF1">
    <property type="entry name" value="MARINER MOS1 TRANSPOSASE-LIKE PROTEIN"/>
    <property type="match status" value="1"/>
</dbReference>
<sequence length="206" mass="24690">MNFEQRANIKFCFKLGKTFTETHNLMKQVYGDNCVARASVYEWYTRFHDCVTISKQCLEMFQRNPNEFLGRFITIDETWIHYFTPETKEQSKQWTSPSEPAPKKAKTVKSERPQFFMTKFSEFRYELLPHPAYSSDLIPCYFLFPNLKKWFGGKRFITREQLIAETEAYFEGLNKSYYSDGLKKLENHWIECIELKGDCRKIKIDR</sequence>
<dbReference type="EMBL" id="JAANHZ010000315">
    <property type="protein sequence ID" value="KAG5312579.1"/>
    <property type="molecule type" value="Genomic_DNA"/>
</dbReference>
<feature type="non-terminal residue" evidence="2">
    <location>
        <position position="1"/>
    </location>
</feature>
<gene>
    <name evidence="2" type="primary">Setmar_79</name>
    <name evidence="2" type="ORF">G6Z75_0001048</name>
</gene>
<proteinExistence type="predicted"/>
<keyword evidence="3" id="KW-1185">Reference proteome</keyword>
<feature type="domain" description="Mos1 transposase HTH" evidence="1">
    <location>
        <begin position="6"/>
        <end position="47"/>
    </location>
</feature>
<protein>
    <submittedName>
        <fullName evidence="2">SETMR methyltransferase</fullName>
    </submittedName>
</protein>
<dbReference type="Gene3D" id="3.30.420.10">
    <property type="entry name" value="Ribonuclease H-like superfamily/Ribonuclease H"/>
    <property type="match status" value="2"/>
</dbReference>
<accession>A0A836F5D2</accession>
<dbReference type="GO" id="GO:0032259">
    <property type="term" value="P:methylation"/>
    <property type="evidence" value="ECO:0007669"/>
    <property type="project" value="UniProtKB-KW"/>
</dbReference>
<name>A0A836F5D2_9HYME</name>